<feature type="transmembrane region" description="Helical" evidence="10">
    <location>
        <begin position="264"/>
        <end position="285"/>
    </location>
</feature>
<dbReference type="InterPro" id="IPR011527">
    <property type="entry name" value="ABC1_TM_dom"/>
</dbReference>
<keyword evidence="6" id="KW-0378">Hydrolase</keyword>
<dbReference type="SMART" id="SM00382">
    <property type="entry name" value="AAA"/>
    <property type="match status" value="1"/>
</dbReference>
<dbReference type="PROSITE" id="PS50893">
    <property type="entry name" value="ABC_TRANSPORTER_2"/>
    <property type="match status" value="1"/>
</dbReference>
<evidence type="ECO:0000256" key="2">
    <source>
        <dbReference type="ARBA" id="ARBA00022448"/>
    </source>
</evidence>
<dbReference type="Pfam" id="PF00005">
    <property type="entry name" value="ABC_tran"/>
    <property type="match status" value="1"/>
</dbReference>
<name>A0A1R1ERV5_9BACL</name>
<keyword evidence="4 10" id="KW-0812">Transmembrane</keyword>
<dbReference type="SUPFAM" id="SSF90123">
    <property type="entry name" value="ABC transporter transmembrane region"/>
    <property type="match status" value="1"/>
</dbReference>
<evidence type="ECO:0000256" key="3">
    <source>
        <dbReference type="ARBA" id="ARBA00022475"/>
    </source>
</evidence>
<dbReference type="STRING" id="297318.BK138_14905"/>
<dbReference type="PANTHER" id="PTHR24221:SF654">
    <property type="entry name" value="ATP-BINDING CASSETTE SUB-FAMILY B MEMBER 6"/>
    <property type="match status" value="1"/>
</dbReference>
<feature type="transmembrane region" description="Helical" evidence="10">
    <location>
        <begin position="70"/>
        <end position="93"/>
    </location>
</feature>
<keyword evidence="3" id="KW-1003">Cell membrane</keyword>
<evidence type="ECO:0000256" key="10">
    <source>
        <dbReference type="SAM" id="Phobius"/>
    </source>
</evidence>
<evidence type="ECO:0000256" key="1">
    <source>
        <dbReference type="ARBA" id="ARBA00004651"/>
    </source>
</evidence>
<comment type="subcellular location">
    <subcellularLocation>
        <location evidence="1">Cell membrane</location>
        <topology evidence="1">Multi-pass membrane protein</topology>
    </subcellularLocation>
</comment>
<dbReference type="Gene3D" id="3.40.50.300">
    <property type="entry name" value="P-loop containing nucleotide triphosphate hydrolases"/>
    <property type="match status" value="1"/>
</dbReference>
<evidence type="ECO:0000256" key="7">
    <source>
        <dbReference type="ARBA" id="ARBA00022840"/>
    </source>
</evidence>
<dbReference type="Proteomes" id="UP000187172">
    <property type="component" value="Unassembled WGS sequence"/>
</dbReference>
<dbReference type="FunFam" id="3.40.50.300:FF:000299">
    <property type="entry name" value="ABC transporter ATP-binding protein/permease"/>
    <property type="match status" value="1"/>
</dbReference>
<feature type="transmembrane region" description="Helical" evidence="10">
    <location>
        <begin position="172"/>
        <end position="193"/>
    </location>
</feature>
<reference evidence="13 14" key="1">
    <citation type="submission" date="2016-11" db="EMBL/GenBank/DDBJ databases">
        <title>Paenibacillus species isolates.</title>
        <authorList>
            <person name="Beno S.M."/>
        </authorList>
    </citation>
    <scope>NUCLEOTIDE SEQUENCE [LARGE SCALE GENOMIC DNA]</scope>
    <source>
        <strain evidence="13 14">FSL R5-0378</strain>
    </source>
</reference>
<dbReference type="Pfam" id="PF00664">
    <property type="entry name" value="ABC_membrane"/>
    <property type="match status" value="1"/>
</dbReference>
<dbReference type="InterPro" id="IPR039421">
    <property type="entry name" value="Type_1_exporter"/>
</dbReference>
<dbReference type="GO" id="GO:0034040">
    <property type="term" value="F:ATPase-coupled lipid transmembrane transporter activity"/>
    <property type="evidence" value="ECO:0007669"/>
    <property type="project" value="TreeGrafter"/>
</dbReference>
<keyword evidence="5" id="KW-0547">Nucleotide-binding</keyword>
<gene>
    <name evidence="13" type="ORF">BK138_14905</name>
</gene>
<dbReference type="GO" id="GO:0008234">
    <property type="term" value="F:cysteine-type peptidase activity"/>
    <property type="evidence" value="ECO:0007669"/>
    <property type="project" value="UniProtKB-KW"/>
</dbReference>
<dbReference type="InterPro" id="IPR003439">
    <property type="entry name" value="ABC_transporter-like_ATP-bd"/>
</dbReference>
<sequence length="602" mass="67599">MKDLFYYIRIIQRVAGGKLYLNMSMTLLISLLDGIGMYLIVPLLGMIGLLQMDSGSLPFLAPLTGLIHSWSLQLSLPLVLAVYVLILGGQALLQRSQTLLNARIIQSFIRTLRTETYEGLLRAKWEFYLRKRRSDFNHVMSNELGRVNYGTTLFLQMVTSLIFTVLQIALALWLSPALTVMVLVSGGLLALFARRFVRRSKRIGEETTELSKHYFAGISDHFGGIKDIKSNRLEASHIHWFRKLTDQMEHNFLEFGRVNSMSQVIYRLSSVVLIAAFMYVAIAVLHTPSEQLITVVLIFTRLWPRFIGIQSNMEQLSSNLPAFHDMRKLQQEYEAEQELISPEAAGASKLALVDGISCTDVSYRYNPKEPQYALRDINVHIPANRMTAIVGKSGAGKSTLVDLLMGLIHPEEGEVRADGVSLQRERQLLALRGSIGYVAQDPFLFNESIRYNLQLVDPNAQDDDLWQALEFSASAEFVRKLPQGLDTVIGDRGVRLSGGERQRLVLARAILKRPSILVLDEATSALDSENELLIQQALERLKGSMTMIVIAHRLSTIRNADHVIVMEQGEVIQQGGYLQLSQESKGSFSKLLSYQSGAQMQV</sequence>
<feature type="transmembrane region" description="Helical" evidence="10">
    <location>
        <begin position="147"/>
        <end position="166"/>
    </location>
</feature>
<dbReference type="SUPFAM" id="SSF52540">
    <property type="entry name" value="P-loop containing nucleoside triphosphate hydrolases"/>
    <property type="match status" value="1"/>
</dbReference>
<feature type="domain" description="ABC transmembrane type-1" evidence="12">
    <location>
        <begin position="25"/>
        <end position="318"/>
    </location>
</feature>
<evidence type="ECO:0000256" key="4">
    <source>
        <dbReference type="ARBA" id="ARBA00022692"/>
    </source>
</evidence>
<keyword evidence="7" id="KW-0067">ATP-binding</keyword>
<dbReference type="GO" id="GO:0016887">
    <property type="term" value="F:ATP hydrolysis activity"/>
    <property type="evidence" value="ECO:0007669"/>
    <property type="project" value="InterPro"/>
</dbReference>
<dbReference type="PROSITE" id="PS50929">
    <property type="entry name" value="ABC_TM1F"/>
    <property type="match status" value="1"/>
</dbReference>
<keyword evidence="6" id="KW-0788">Thiol protease</keyword>
<feature type="transmembrane region" description="Helical" evidence="10">
    <location>
        <begin position="20"/>
        <end position="50"/>
    </location>
</feature>
<dbReference type="Gene3D" id="1.20.1560.10">
    <property type="entry name" value="ABC transporter type 1, transmembrane domain"/>
    <property type="match status" value="1"/>
</dbReference>
<dbReference type="InterPro" id="IPR017871">
    <property type="entry name" value="ABC_transporter-like_CS"/>
</dbReference>
<dbReference type="RefSeq" id="WP_076170365.1">
    <property type="nucleotide sequence ID" value="NZ_MRTP01000003.1"/>
</dbReference>
<evidence type="ECO:0000256" key="8">
    <source>
        <dbReference type="ARBA" id="ARBA00022989"/>
    </source>
</evidence>
<organism evidence="13 14">
    <name type="scientific">Paenibacillus rhizosphaerae</name>
    <dbReference type="NCBI Taxonomy" id="297318"/>
    <lineage>
        <taxon>Bacteria</taxon>
        <taxon>Bacillati</taxon>
        <taxon>Bacillota</taxon>
        <taxon>Bacilli</taxon>
        <taxon>Bacillales</taxon>
        <taxon>Paenibacillaceae</taxon>
        <taxon>Paenibacillus</taxon>
    </lineage>
</organism>
<evidence type="ECO:0000259" key="11">
    <source>
        <dbReference type="PROSITE" id="PS50893"/>
    </source>
</evidence>
<keyword evidence="6" id="KW-0645">Protease</keyword>
<comment type="caution">
    <text evidence="13">The sequence shown here is derived from an EMBL/GenBank/DDBJ whole genome shotgun (WGS) entry which is preliminary data.</text>
</comment>
<dbReference type="AlphaFoldDB" id="A0A1R1ERV5"/>
<keyword evidence="8 10" id="KW-1133">Transmembrane helix</keyword>
<dbReference type="PROSITE" id="PS00211">
    <property type="entry name" value="ABC_TRANSPORTER_1"/>
    <property type="match status" value="1"/>
</dbReference>
<proteinExistence type="predicted"/>
<dbReference type="PANTHER" id="PTHR24221">
    <property type="entry name" value="ATP-BINDING CASSETTE SUB-FAMILY B"/>
    <property type="match status" value="1"/>
</dbReference>
<keyword evidence="14" id="KW-1185">Reference proteome</keyword>
<protein>
    <submittedName>
        <fullName evidence="13">Multidrug ABC transporter</fullName>
    </submittedName>
</protein>
<dbReference type="InterPro" id="IPR003593">
    <property type="entry name" value="AAA+_ATPase"/>
</dbReference>
<dbReference type="GO" id="GO:0140359">
    <property type="term" value="F:ABC-type transporter activity"/>
    <property type="evidence" value="ECO:0007669"/>
    <property type="project" value="InterPro"/>
</dbReference>
<feature type="domain" description="ABC transporter" evidence="11">
    <location>
        <begin position="356"/>
        <end position="593"/>
    </location>
</feature>
<evidence type="ECO:0000256" key="6">
    <source>
        <dbReference type="ARBA" id="ARBA00022807"/>
    </source>
</evidence>
<keyword evidence="9 10" id="KW-0472">Membrane</keyword>
<evidence type="ECO:0000313" key="14">
    <source>
        <dbReference type="Proteomes" id="UP000187172"/>
    </source>
</evidence>
<evidence type="ECO:0000256" key="5">
    <source>
        <dbReference type="ARBA" id="ARBA00022741"/>
    </source>
</evidence>
<evidence type="ECO:0000259" key="12">
    <source>
        <dbReference type="PROSITE" id="PS50929"/>
    </source>
</evidence>
<dbReference type="GO" id="GO:0005524">
    <property type="term" value="F:ATP binding"/>
    <property type="evidence" value="ECO:0007669"/>
    <property type="project" value="UniProtKB-KW"/>
</dbReference>
<evidence type="ECO:0000313" key="13">
    <source>
        <dbReference type="EMBL" id="OMF54462.1"/>
    </source>
</evidence>
<dbReference type="InterPro" id="IPR036640">
    <property type="entry name" value="ABC1_TM_sf"/>
</dbReference>
<dbReference type="GO" id="GO:0005886">
    <property type="term" value="C:plasma membrane"/>
    <property type="evidence" value="ECO:0007669"/>
    <property type="project" value="UniProtKB-SubCell"/>
</dbReference>
<dbReference type="InterPro" id="IPR027417">
    <property type="entry name" value="P-loop_NTPase"/>
</dbReference>
<keyword evidence="2" id="KW-0813">Transport</keyword>
<accession>A0A1R1ERV5</accession>
<evidence type="ECO:0000256" key="9">
    <source>
        <dbReference type="ARBA" id="ARBA00023136"/>
    </source>
</evidence>
<dbReference type="EMBL" id="MRTP01000003">
    <property type="protein sequence ID" value="OMF54462.1"/>
    <property type="molecule type" value="Genomic_DNA"/>
</dbReference>